<organism evidence="2 3">
    <name type="scientific">Kordia periserrulae</name>
    <dbReference type="NCBI Taxonomy" id="701523"/>
    <lineage>
        <taxon>Bacteria</taxon>
        <taxon>Pseudomonadati</taxon>
        <taxon>Bacteroidota</taxon>
        <taxon>Flavobacteriia</taxon>
        <taxon>Flavobacteriales</taxon>
        <taxon>Flavobacteriaceae</taxon>
        <taxon>Kordia</taxon>
    </lineage>
</organism>
<proteinExistence type="predicted"/>
<keyword evidence="3" id="KW-1185">Reference proteome</keyword>
<comment type="caution">
    <text evidence="2">The sequence shown here is derived from an EMBL/GenBank/DDBJ whole genome shotgun (WGS) entry which is preliminary data.</text>
</comment>
<name>A0A2T6C1B5_9FLAO</name>
<feature type="signal peptide" evidence="1">
    <location>
        <begin position="1"/>
        <end position="26"/>
    </location>
</feature>
<reference evidence="2 3" key="1">
    <citation type="submission" date="2018-04" db="EMBL/GenBank/DDBJ databases">
        <title>Genomic Encyclopedia of Archaeal and Bacterial Type Strains, Phase II (KMG-II): from individual species to whole genera.</title>
        <authorList>
            <person name="Goeker M."/>
        </authorList>
    </citation>
    <scope>NUCLEOTIDE SEQUENCE [LARGE SCALE GENOMIC DNA]</scope>
    <source>
        <strain evidence="2 3">DSM 25731</strain>
    </source>
</reference>
<gene>
    <name evidence="2" type="ORF">C8N46_103210</name>
</gene>
<dbReference type="Proteomes" id="UP000244090">
    <property type="component" value="Unassembled WGS sequence"/>
</dbReference>
<dbReference type="AlphaFoldDB" id="A0A2T6C1B5"/>
<protein>
    <submittedName>
        <fullName evidence="2">Uncharacterized protein</fullName>
    </submittedName>
</protein>
<accession>A0A2T6C1B5</accession>
<feature type="chain" id="PRO_5015618620" evidence="1">
    <location>
        <begin position="27"/>
        <end position="55"/>
    </location>
</feature>
<keyword evidence="1" id="KW-0732">Signal</keyword>
<sequence length="55" mass="6150">MGLLNIIIYCVLCKMLNMFSITEANAETVHHSTTIRITENTLNATHISDKKACNL</sequence>
<evidence type="ECO:0000313" key="3">
    <source>
        <dbReference type="Proteomes" id="UP000244090"/>
    </source>
</evidence>
<evidence type="ECO:0000256" key="1">
    <source>
        <dbReference type="SAM" id="SignalP"/>
    </source>
</evidence>
<dbReference type="EMBL" id="QBKT01000003">
    <property type="protein sequence ID" value="PTX62112.1"/>
    <property type="molecule type" value="Genomic_DNA"/>
</dbReference>
<evidence type="ECO:0000313" key="2">
    <source>
        <dbReference type="EMBL" id="PTX62112.1"/>
    </source>
</evidence>
<dbReference type="RefSeq" id="WP_158269106.1">
    <property type="nucleotide sequence ID" value="NZ_QBKT01000003.1"/>
</dbReference>